<dbReference type="Ensembl" id="ENSSANT00000072830.1">
    <property type="protein sequence ID" value="ENSSANP00000068519.1"/>
    <property type="gene ID" value="ENSSANG00000034160.1"/>
</dbReference>
<evidence type="ECO:0000313" key="2">
    <source>
        <dbReference type="Ensembl" id="ENSSANP00000068519.1"/>
    </source>
</evidence>
<dbReference type="GO" id="GO:0005634">
    <property type="term" value="C:nucleus"/>
    <property type="evidence" value="ECO:0007669"/>
    <property type="project" value="TreeGrafter"/>
</dbReference>
<dbReference type="SUPFAM" id="SSF51197">
    <property type="entry name" value="Clavaminate synthase-like"/>
    <property type="match status" value="1"/>
</dbReference>
<keyword evidence="3" id="KW-1185">Reference proteome</keyword>
<dbReference type="GO" id="GO:0045905">
    <property type="term" value="P:positive regulation of translational termination"/>
    <property type="evidence" value="ECO:0007669"/>
    <property type="project" value="TreeGrafter"/>
</dbReference>
<dbReference type="GO" id="GO:0005737">
    <property type="term" value="C:cytoplasm"/>
    <property type="evidence" value="ECO:0007669"/>
    <property type="project" value="TreeGrafter"/>
</dbReference>
<proteinExistence type="inferred from homology"/>
<reference evidence="2" key="1">
    <citation type="submission" date="2025-08" db="UniProtKB">
        <authorList>
            <consortium name="Ensembl"/>
        </authorList>
    </citation>
    <scope>IDENTIFICATION</scope>
</reference>
<accession>A0A671QIZ9</accession>
<organism evidence="2 3">
    <name type="scientific">Sinocyclocheilus anshuiensis</name>
    <dbReference type="NCBI Taxonomy" id="1608454"/>
    <lineage>
        <taxon>Eukaryota</taxon>
        <taxon>Metazoa</taxon>
        <taxon>Chordata</taxon>
        <taxon>Craniata</taxon>
        <taxon>Vertebrata</taxon>
        <taxon>Euteleostomi</taxon>
        <taxon>Actinopterygii</taxon>
        <taxon>Neopterygii</taxon>
        <taxon>Teleostei</taxon>
        <taxon>Ostariophysi</taxon>
        <taxon>Cypriniformes</taxon>
        <taxon>Cyprinidae</taxon>
        <taxon>Cyprininae</taxon>
        <taxon>Sinocyclocheilus</taxon>
    </lineage>
</organism>
<dbReference type="InterPro" id="IPR050910">
    <property type="entry name" value="JMJD6_ArgDemeth/LysHydrox"/>
</dbReference>
<evidence type="ECO:0000256" key="1">
    <source>
        <dbReference type="ARBA" id="ARBA00038068"/>
    </source>
</evidence>
<dbReference type="GO" id="GO:0043565">
    <property type="term" value="F:sequence-specific DNA binding"/>
    <property type="evidence" value="ECO:0007669"/>
    <property type="project" value="TreeGrafter"/>
</dbReference>
<reference evidence="2" key="2">
    <citation type="submission" date="2025-09" db="UniProtKB">
        <authorList>
            <consortium name="Ensembl"/>
        </authorList>
    </citation>
    <scope>IDENTIFICATION</scope>
</reference>
<name>A0A671QIZ9_9TELE</name>
<comment type="similarity">
    <text evidence="1">Belongs to the JMJD6 family.</text>
</comment>
<dbReference type="GO" id="GO:0016706">
    <property type="term" value="F:2-oxoglutarate-dependent dioxygenase activity"/>
    <property type="evidence" value="ECO:0007669"/>
    <property type="project" value="TreeGrafter"/>
</dbReference>
<evidence type="ECO:0000313" key="3">
    <source>
        <dbReference type="Proteomes" id="UP000472260"/>
    </source>
</evidence>
<dbReference type="Proteomes" id="UP000472260">
    <property type="component" value="Unassembled WGS sequence"/>
</dbReference>
<dbReference type="PANTHER" id="PTHR12480:SF6">
    <property type="entry name" value="2-OXOGLUTARATE AND IRON-DEPENDENT OXYGENASE JMJD4"/>
    <property type="match status" value="1"/>
</dbReference>
<protein>
    <submittedName>
        <fullName evidence="2">Uncharacterized protein</fullName>
    </submittedName>
</protein>
<dbReference type="Gene3D" id="2.60.120.650">
    <property type="entry name" value="Cupin"/>
    <property type="match status" value="1"/>
</dbReference>
<dbReference type="PANTHER" id="PTHR12480">
    <property type="entry name" value="ARGININE DEMETHYLASE AND LYSYL-HYDROXYLASE JMJD"/>
    <property type="match status" value="1"/>
</dbReference>
<dbReference type="AlphaFoldDB" id="A0A671QIZ9"/>
<sequence length="164" mass="19621">MPWIGKPFITAAVWSKCPSQHCSSHFIEYIEREIPYPKLFKKYLIPNQPCMFSKKFTEDWNCRKNWVTADGKPNFQRLLHEFGEQRIIFHYTCINVAKEYNSNPKQIMPFKEFMQYWREYIQNGHSAPKGCLYVKDWHMQRYSSSKATLKNDGLFKPNFGSNMD</sequence>